<dbReference type="Pfam" id="PF10531">
    <property type="entry name" value="SLBB"/>
    <property type="match status" value="3"/>
</dbReference>
<evidence type="ECO:0000256" key="2">
    <source>
        <dbReference type="ARBA" id="ARBA00009450"/>
    </source>
</evidence>
<dbReference type="InterPro" id="IPR049712">
    <property type="entry name" value="Poly_export"/>
</dbReference>
<dbReference type="PANTHER" id="PTHR33619:SF3">
    <property type="entry name" value="POLYSACCHARIDE EXPORT PROTEIN GFCE-RELATED"/>
    <property type="match status" value="1"/>
</dbReference>
<evidence type="ECO:0000256" key="11">
    <source>
        <dbReference type="ARBA" id="ARBA00023136"/>
    </source>
</evidence>
<reference evidence="19" key="1">
    <citation type="submission" date="2016-10" db="EMBL/GenBank/DDBJ databases">
        <title>Sequence of Gallionella enrichment culture.</title>
        <authorList>
            <person name="Poehlein A."/>
            <person name="Muehling M."/>
            <person name="Daniel R."/>
        </authorList>
    </citation>
    <scope>NUCLEOTIDE SEQUENCE</scope>
</reference>
<dbReference type="PANTHER" id="PTHR33619">
    <property type="entry name" value="POLYSACCHARIDE EXPORT PROTEIN GFCE-RELATED"/>
    <property type="match status" value="1"/>
</dbReference>
<feature type="domain" description="SLBB" evidence="18">
    <location>
        <begin position="247"/>
        <end position="324"/>
    </location>
</feature>
<evidence type="ECO:0000256" key="13">
    <source>
        <dbReference type="ARBA" id="ARBA00023237"/>
    </source>
</evidence>
<evidence type="ECO:0000256" key="7">
    <source>
        <dbReference type="ARBA" id="ARBA00022729"/>
    </source>
</evidence>
<dbReference type="GO" id="GO:0015159">
    <property type="term" value="F:polysaccharide transmembrane transporter activity"/>
    <property type="evidence" value="ECO:0007669"/>
    <property type="project" value="InterPro"/>
</dbReference>
<evidence type="ECO:0000259" key="16">
    <source>
        <dbReference type="Pfam" id="PF02563"/>
    </source>
</evidence>
<dbReference type="InterPro" id="IPR054765">
    <property type="entry name" value="SLBB_dom"/>
</dbReference>
<evidence type="ECO:0000256" key="3">
    <source>
        <dbReference type="ARBA" id="ARBA00022448"/>
    </source>
</evidence>
<dbReference type="Gene3D" id="3.10.560.10">
    <property type="entry name" value="Outer membrane lipoprotein wza domain like"/>
    <property type="match status" value="4"/>
</dbReference>
<feature type="region of interest" description="Disordered" evidence="15">
    <location>
        <begin position="463"/>
        <end position="485"/>
    </location>
</feature>
<evidence type="ECO:0000256" key="5">
    <source>
        <dbReference type="ARBA" id="ARBA00022597"/>
    </source>
</evidence>
<accession>A0A1J5SNA9</accession>
<evidence type="ECO:0000313" key="19">
    <source>
        <dbReference type="EMBL" id="OIR01558.1"/>
    </source>
</evidence>
<evidence type="ECO:0000256" key="15">
    <source>
        <dbReference type="SAM" id="MobiDB-lite"/>
    </source>
</evidence>
<feature type="domain" description="Soluble ligand binding" evidence="17">
    <location>
        <begin position="712"/>
        <end position="759"/>
    </location>
</feature>
<organism evidence="19">
    <name type="scientific">mine drainage metagenome</name>
    <dbReference type="NCBI Taxonomy" id="410659"/>
    <lineage>
        <taxon>unclassified sequences</taxon>
        <taxon>metagenomes</taxon>
        <taxon>ecological metagenomes</taxon>
    </lineage>
</organism>
<gene>
    <name evidence="19" type="primary">kpsD_3</name>
    <name evidence="19" type="ORF">GALL_162690</name>
</gene>
<keyword evidence="7" id="KW-0732">Signal</keyword>
<dbReference type="Pfam" id="PF02563">
    <property type="entry name" value="Poly_export"/>
    <property type="match status" value="1"/>
</dbReference>
<comment type="similarity">
    <text evidence="2">Belongs to the BexD/CtrA/VexA family.</text>
</comment>
<evidence type="ECO:0000256" key="10">
    <source>
        <dbReference type="ARBA" id="ARBA00023114"/>
    </source>
</evidence>
<keyword evidence="9" id="KW-0406">Ion transport</keyword>
<dbReference type="InterPro" id="IPR003715">
    <property type="entry name" value="Poly_export_N"/>
</dbReference>
<keyword evidence="3" id="KW-0813">Transport</keyword>
<keyword evidence="5" id="KW-0762">Sugar transport</keyword>
<dbReference type="InterPro" id="IPR019554">
    <property type="entry name" value="Soluble_ligand-bd"/>
</dbReference>
<dbReference type="GO" id="GO:0006811">
    <property type="term" value="P:monoatomic ion transport"/>
    <property type="evidence" value="ECO:0007669"/>
    <property type="project" value="UniProtKB-KW"/>
</dbReference>
<keyword evidence="13" id="KW-0998">Cell outer membrane</keyword>
<evidence type="ECO:0000256" key="9">
    <source>
        <dbReference type="ARBA" id="ARBA00023065"/>
    </source>
</evidence>
<evidence type="ECO:0000256" key="1">
    <source>
        <dbReference type="ARBA" id="ARBA00004571"/>
    </source>
</evidence>
<dbReference type="GO" id="GO:0009279">
    <property type="term" value="C:cell outer membrane"/>
    <property type="evidence" value="ECO:0007669"/>
    <property type="project" value="UniProtKB-SubCell"/>
</dbReference>
<keyword evidence="12" id="KW-0564">Palmitate</keyword>
<keyword evidence="11" id="KW-0472">Membrane</keyword>
<evidence type="ECO:0000259" key="17">
    <source>
        <dbReference type="Pfam" id="PF10531"/>
    </source>
</evidence>
<name>A0A1J5SNA9_9ZZZZ</name>
<sequence length="820" mass="88848">MRDVNEKNLGAQVSMSNISARVTLRRFLLSLVFVAFLPLNALAQAGLGGSDLALGGMPTGAGGMLSPNGGNTSTSLADTCANSEDPPGCYKAALAASGQNQNNTQALPEQNTLNAKPSKFQKKLPELERSEFQDFVSKSLGKTLPMYGYKLFNEAPDTFAPVENIPVTPDYLIGPEDEIVIRAWGQIDINVHAVVNRNGEISLPKVGTIKVAGIRYQELQAYLKNAIGRVFRNFNLDVTLGKLRSVQVFVVGQARQPGVYTVSSLSTLVNTLFASGGPSTKGSLRHIQVKRNGQVITELDMYDLLLKGDKSKDVSLLPGDVIYIPPVGQQVAIAGSVSSPAIYELKDDKTTLAGLLEMAGGLTSVAEGDKVRVERIADHDMRKVEEFPLNQSGLERLLKDGDLVQVDSIQGRFDNAVTLRGNVASPGRFPWHTGMRVSDLIPSKDFLIVRNYWAEQNQIVRPRSNEEGFNADKEKTQGKTPTKPRDEINQEALYGEAVGRARTEVNWDYAVIERLNKDSLTTTLVPFNLGQALAGKDTPDNQVLEEGDVITIFSKNDIKVPIAKQSVFVRLEGEVGSAGIYKAMPGETLRQLVARTGGLTPNAYLYGAELDRESVRIMQQKRLEQLTQQMDEDIKRNLTAKQGSALTPDAANAAKMQAEAQAGIVGKMKSIQATGRIVLEIPPTSSGVNDVPDIALEDGDRFVVPSKPSTASVMGRVYNPNAFIFKPGSRVSDYLGKAGGPTRDADVDRIYLLRADGSVLSEQSSSSMFNSFSSNELMPGDTVIVPESLDRTTLTKTFVDVSQIFFQFAMGAAGLKILGL</sequence>
<feature type="domain" description="Soluble ligand binding" evidence="17">
    <location>
        <begin position="331"/>
        <end position="379"/>
    </location>
</feature>
<proteinExistence type="inferred from homology"/>
<protein>
    <submittedName>
        <fullName evidence="19">Polysialic acid transport protein KpsD</fullName>
    </submittedName>
</protein>
<evidence type="ECO:0000256" key="6">
    <source>
        <dbReference type="ARBA" id="ARBA00022692"/>
    </source>
</evidence>
<dbReference type="EMBL" id="MLJW01000082">
    <property type="protein sequence ID" value="OIR01558.1"/>
    <property type="molecule type" value="Genomic_DNA"/>
</dbReference>
<feature type="domain" description="Soluble ligand binding" evidence="17">
    <location>
        <begin position="569"/>
        <end position="605"/>
    </location>
</feature>
<feature type="domain" description="Polysaccharide export protein N-terminal" evidence="16">
    <location>
        <begin position="166"/>
        <end position="240"/>
    </location>
</feature>
<keyword evidence="14" id="KW-0449">Lipoprotein</keyword>
<comment type="caution">
    <text evidence="19">The sequence shown here is derived from an EMBL/GenBank/DDBJ whole genome shotgun (WGS) entry which is preliminary data.</text>
</comment>
<evidence type="ECO:0000256" key="8">
    <source>
        <dbReference type="ARBA" id="ARBA00023047"/>
    </source>
</evidence>
<dbReference type="GO" id="GO:0015288">
    <property type="term" value="F:porin activity"/>
    <property type="evidence" value="ECO:0007669"/>
    <property type="project" value="UniProtKB-KW"/>
</dbReference>
<keyword evidence="10" id="KW-0626">Porin</keyword>
<dbReference type="Gene3D" id="3.30.1950.10">
    <property type="entry name" value="wza like domain"/>
    <property type="match status" value="1"/>
</dbReference>
<keyword evidence="4" id="KW-1134">Transmembrane beta strand</keyword>
<evidence type="ECO:0000259" key="18">
    <source>
        <dbReference type="Pfam" id="PF22461"/>
    </source>
</evidence>
<keyword evidence="8" id="KW-0625">Polysaccharide transport</keyword>
<evidence type="ECO:0000256" key="12">
    <source>
        <dbReference type="ARBA" id="ARBA00023139"/>
    </source>
</evidence>
<dbReference type="Pfam" id="PF22461">
    <property type="entry name" value="SLBB_2"/>
    <property type="match status" value="1"/>
</dbReference>
<dbReference type="GO" id="GO:0046930">
    <property type="term" value="C:pore complex"/>
    <property type="evidence" value="ECO:0007669"/>
    <property type="project" value="UniProtKB-KW"/>
</dbReference>
<dbReference type="AlphaFoldDB" id="A0A1J5SNA9"/>
<evidence type="ECO:0000256" key="14">
    <source>
        <dbReference type="ARBA" id="ARBA00023288"/>
    </source>
</evidence>
<keyword evidence="6" id="KW-0812">Transmembrane</keyword>
<evidence type="ECO:0000256" key="4">
    <source>
        <dbReference type="ARBA" id="ARBA00022452"/>
    </source>
</evidence>
<comment type="subcellular location">
    <subcellularLocation>
        <location evidence="1">Cell outer membrane</location>
        <topology evidence="1">Multi-pass membrane protein</topology>
    </subcellularLocation>
</comment>